<sequence length="109" mass="12098">MTGIADIPFLNVEEEDPDLVIDETSVFETLPNEGDVIPGEHRLKTDEEFMEEAFAKYGRDPRVTEVKPMKVRRPDGSTYVRPLIIGKPDLTIGNLVFPGGSSGSRGFMD</sequence>
<accession>A0A1G2DRY0</accession>
<dbReference type="AlphaFoldDB" id="A0A1G2DRY0"/>
<reference evidence="1 2" key="1">
    <citation type="journal article" date="2016" name="Nat. Commun.">
        <title>Thousands of microbial genomes shed light on interconnected biogeochemical processes in an aquifer system.</title>
        <authorList>
            <person name="Anantharaman K."/>
            <person name="Brown C.T."/>
            <person name="Hug L.A."/>
            <person name="Sharon I."/>
            <person name="Castelle C.J."/>
            <person name="Probst A.J."/>
            <person name="Thomas B.C."/>
            <person name="Singh A."/>
            <person name="Wilkins M.J."/>
            <person name="Karaoz U."/>
            <person name="Brodie E.L."/>
            <person name="Williams K.H."/>
            <person name="Hubbard S.S."/>
            <person name="Banfield J.F."/>
        </authorList>
    </citation>
    <scope>NUCLEOTIDE SEQUENCE [LARGE SCALE GENOMIC DNA]</scope>
</reference>
<evidence type="ECO:0000313" key="2">
    <source>
        <dbReference type="Proteomes" id="UP000178106"/>
    </source>
</evidence>
<proteinExistence type="predicted"/>
<comment type="caution">
    <text evidence="1">The sequence shown here is derived from an EMBL/GenBank/DDBJ whole genome shotgun (WGS) entry which is preliminary data.</text>
</comment>
<organism evidence="1 2">
    <name type="scientific">Candidatus Lloydbacteria bacterium RIFOXYC12_FULL_46_25</name>
    <dbReference type="NCBI Taxonomy" id="1798670"/>
    <lineage>
        <taxon>Bacteria</taxon>
        <taxon>Candidatus Lloydiibacteriota</taxon>
    </lineage>
</organism>
<evidence type="ECO:0000313" key="1">
    <source>
        <dbReference type="EMBL" id="OGZ16405.1"/>
    </source>
</evidence>
<name>A0A1G2DRY0_9BACT</name>
<dbReference type="EMBL" id="MHLU01000175">
    <property type="protein sequence ID" value="OGZ16405.1"/>
    <property type="molecule type" value="Genomic_DNA"/>
</dbReference>
<gene>
    <name evidence="1" type="ORF">A2494_02615</name>
</gene>
<dbReference type="Proteomes" id="UP000178106">
    <property type="component" value="Unassembled WGS sequence"/>
</dbReference>
<protein>
    <submittedName>
        <fullName evidence="1">Uncharacterized protein</fullName>
    </submittedName>
</protein>